<dbReference type="PRINTS" id="PR00260">
    <property type="entry name" value="CHEMTRNSDUCR"/>
</dbReference>
<dbReference type="PANTHER" id="PTHR32089:SF112">
    <property type="entry name" value="LYSOZYME-LIKE PROTEIN-RELATED"/>
    <property type="match status" value="1"/>
</dbReference>
<dbReference type="Gene3D" id="1.10.287.950">
    <property type="entry name" value="Methyl-accepting chemotaxis protein"/>
    <property type="match status" value="1"/>
</dbReference>
<dbReference type="AlphaFoldDB" id="A0A1G9FSB3"/>
<dbReference type="InterPro" id="IPR004090">
    <property type="entry name" value="Chemotax_Me-accpt_rcpt"/>
</dbReference>
<dbReference type="PROSITE" id="PS50111">
    <property type="entry name" value="CHEMOTAXIS_TRANSDUC_2"/>
    <property type="match status" value="1"/>
</dbReference>
<dbReference type="SMART" id="SM00283">
    <property type="entry name" value="MA"/>
    <property type="match status" value="1"/>
</dbReference>
<dbReference type="Proteomes" id="UP000198718">
    <property type="component" value="Unassembled WGS sequence"/>
</dbReference>
<proteinExistence type="inferred from homology"/>
<evidence type="ECO:0000259" key="5">
    <source>
        <dbReference type="PROSITE" id="PS50111"/>
    </source>
</evidence>
<keyword evidence="8" id="KW-1185">Reference proteome</keyword>
<dbReference type="InterPro" id="IPR003660">
    <property type="entry name" value="HAMP_dom"/>
</dbReference>
<organism evidence="7 8">
    <name type="scientific">Natronincola ferrireducens</name>
    <dbReference type="NCBI Taxonomy" id="393762"/>
    <lineage>
        <taxon>Bacteria</taxon>
        <taxon>Bacillati</taxon>
        <taxon>Bacillota</taxon>
        <taxon>Clostridia</taxon>
        <taxon>Peptostreptococcales</taxon>
        <taxon>Natronincolaceae</taxon>
        <taxon>Natronincola</taxon>
    </lineage>
</organism>
<feature type="domain" description="HAMP" evidence="6">
    <location>
        <begin position="82"/>
        <end position="134"/>
    </location>
</feature>
<dbReference type="STRING" id="393762.SAMN05660472_02233"/>
<name>A0A1G9FSB3_9FIRM</name>
<feature type="transmembrane region" description="Helical" evidence="4">
    <location>
        <begin position="20"/>
        <end position="39"/>
    </location>
</feature>
<dbReference type="EMBL" id="FNFP01000005">
    <property type="protein sequence ID" value="SDK91294.1"/>
    <property type="molecule type" value="Genomic_DNA"/>
</dbReference>
<keyword evidence="4" id="KW-0472">Membrane</keyword>
<evidence type="ECO:0000313" key="8">
    <source>
        <dbReference type="Proteomes" id="UP000198718"/>
    </source>
</evidence>
<feature type="domain" description="Methyl-accepting transducer" evidence="5">
    <location>
        <begin position="153"/>
        <end position="410"/>
    </location>
</feature>
<evidence type="ECO:0000259" key="6">
    <source>
        <dbReference type="PROSITE" id="PS50885"/>
    </source>
</evidence>
<dbReference type="Pfam" id="PF00015">
    <property type="entry name" value="MCPsignal"/>
    <property type="match status" value="1"/>
</dbReference>
<dbReference type="RefSeq" id="WP_244269527.1">
    <property type="nucleotide sequence ID" value="NZ_FNFP01000005.1"/>
</dbReference>
<evidence type="ECO:0000256" key="1">
    <source>
        <dbReference type="ARBA" id="ARBA00023224"/>
    </source>
</evidence>
<dbReference type="GO" id="GO:0004888">
    <property type="term" value="F:transmembrane signaling receptor activity"/>
    <property type="evidence" value="ECO:0007669"/>
    <property type="project" value="InterPro"/>
</dbReference>
<dbReference type="GO" id="GO:0007165">
    <property type="term" value="P:signal transduction"/>
    <property type="evidence" value="ECO:0007669"/>
    <property type="project" value="UniProtKB-KW"/>
</dbReference>
<comment type="similarity">
    <text evidence="2">Belongs to the methyl-accepting chemotaxis (MCP) protein family.</text>
</comment>
<dbReference type="PROSITE" id="PS50885">
    <property type="entry name" value="HAMP"/>
    <property type="match status" value="1"/>
</dbReference>
<dbReference type="InterPro" id="IPR004089">
    <property type="entry name" value="MCPsignal_dom"/>
</dbReference>
<dbReference type="PANTHER" id="PTHR32089">
    <property type="entry name" value="METHYL-ACCEPTING CHEMOTAXIS PROTEIN MCPB"/>
    <property type="match status" value="1"/>
</dbReference>
<dbReference type="GO" id="GO:0016020">
    <property type="term" value="C:membrane"/>
    <property type="evidence" value="ECO:0007669"/>
    <property type="project" value="InterPro"/>
</dbReference>
<gene>
    <name evidence="7" type="ORF">SAMN05660472_02233</name>
</gene>
<keyword evidence="4" id="KW-1133">Transmembrane helix</keyword>
<evidence type="ECO:0000256" key="4">
    <source>
        <dbReference type="SAM" id="Phobius"/>
    </source>
</evidence>
<keyword evidence="1 3" id="KW-0807">Transducer</keyword>
<dbReference type="SUPFAM" id="SSF58104">
    <property type="entry name" value="Methyl-accepting chemotaxis protein (MCP) signaling domain"/>
    <property type="match status" value="1"/>
</dbReference>
<evidence type="ECO:0000256" key="2">
    <source>
        <dbReference type="ARBA" id="ARBA00029447"/>
    </source>
</evidence>
<evidence type="ECO:0000256" key="3">
    <source>
        <dbReference type="PROSITE-ProRule" id="PRU00284"/>
    </source>
</evidence>
<feature type="transmembrane region" description="Helical" evidence="4">
    <location>
        <begin position="59"/>
        <end position="84"/>
    </location>
</feature>
<keyword evidence="4" id="KW-0812">Transmembrane</keyword>
<dbReference type="GO" id="GO:0006935">
    <property type="term" value="P:chemotaxis"/>
    <property type="evidence" value="ECO:0007669"/>
    <property type="project" value="InterPro"/>
</dbReference>
<evidence type="ECO:0000313" key="7">
    <source>
        <dbReference type="EMBL" id="SDK91294.1"/>
    </source>
</evidence>
<sequence length="439" mass="48286">MSKAEKKFLNINELLNFSFINSITLKMIIVITFAFQISTPIARFINSYINKLGIVTEHIGIYINTVINIIIINFIIVFFMKYMVITPLKNHIKKLYEISSGNIKENVEVKGKGEFAQLAIATNRTINKLNDLIQSIQKSAEKTDDTTSELTVNLNNMKTSAYEVAKAVEEIAMGASEQARNIEEGSSKASQLGDAIEDDIDCMRNLNKTTQKVSQLVKEGLKEMQDLSRISYESSEATKNVQDVIIKTNESANKIGEASNVIASIAEQTNLLALNAAIEAARAGEAGRGFAVVAEEIRKLAEQSADSTRAIDEVVNELQMNSKAVVDSMEKVSCISKEQEESVVNSKEKYILIDTAIKEAEKATQSLNVSSEKMEVMKNEILDTLKNLSAIAEENSASTEEVAASIQEQTAAIEKITSISKKASQSADYLTSVVEQINI</sequence>
<accession>A0A1G9FSB3</accession>
<protein>
    <submittedName>
        <fullName evidence="7">Methyl-accepting chemotaxis protein</fullName>
    </submittedName>
</protein>
<reference evidence="7 8" key="1">
    <citation type="submission" date="2016-10" db="EMBL/GenBank/DDBJ databases">
        <authorList>
            <person name="de Groot N.N."/>
        </authorList>
    </citation>
    <scope>NUCLEOTIDE SEQUENCE [LARGE SCALE GENOMIC DNA]</scope>
    <source>
        <strain evidence="7 8">DSM 18346</strain>
    </source>
</reference>